<dbReference type="GeneID" id="110787320"/>
<dbReference type="RefSeq" id="XP_056698048.1">
    <property type="nucleotide sequence ID" value="XM_056842070.1"/>
</dbReference>
<reference evidence="2" key="2">
    <citation type="submission" date="2025-08" db="UniProtKB">
        <authorList>
            <consortium name="RefSeq"/>
        </authorList>
    </citation>
    <scope>IDENTIFICATION</scope>
    <source>
        <tissue evidence="2">Leaf</tissue>
    </source>
</reference>
<evidence type="ECO:0000313" key="1">
    <source>
        <dbReference type="Proteomes" id="UP000813463"/>
    </source>
</evidence>
<reference evidence="1" key="1">
    <citation type="journal article" date="2021" name="Nat. Commun.">
        <title>Genomic analyses provide insights into spinach domestication and the genetic basis of agronomic traits.</title>
        <authorList>
            <person name="Cai X."/>
            <person name="Sun X."/>
            <person name="Xu C."/>
            <person name="Sun H."/>
            <person name="Wang X."/>
            <person name="Ge C."/>
            <person name="Zhang Z."/>
            <person name="Wang Q."/>
            <person name="Fei Z."/>
            <person name="Jiao C."/>
            <person name="Wang Q."/>
        </authorList>
    </citation>
    <scope>NUCLEOTIDE SEQUENCE [LARGE SCALE GENOMIC DNA]</scope>
    <source>
        <strain evidence="1">cv. Varoflay</strain>
    </source>
</reference>
<organism evidence="1 2">
    <name type="scientific">Spinacia oleracea</name>
    <name type="common">Spinach</name>
    <dbReference type="NCBI Taxonomy" id="3562"/>
    <lineage>
        <taxon>Eukaryota</taxon>
        <taxon>Viridiplantae</taxon>
        <taxon>Streptophyta</taxon>
        <taxon>Embryophyta</taxon>
        <taxon>Tracheophyta</taxon>
        <taxon>Spermatophyta</taxon>
        <taxon>Magnoliopsida</taxon>
        <taxon>eudicotyledons</taxon>
        <taxon>Gunneridae</taxon>
        <taxon>Pentapetalae</taxon>
        <taxon>Caryophyllales</taxon>
        <taxon>Chenopodiaceae</taxon>
        <taxon>Chenopodioideae</taxon>
        <taxon>Anserineae</taxon>
        <taxon>Spinacia</taxon>
    </lineage>
</organism>
<accession>A0ABM3RQZ9</accession>
<keyword evidence="1" id="KW-1185">Reference proteome</keyword>
<sequence>MQGCFPVLLRGPGKIHNHSTFITVAIEWIIEASCAFPTCIQVGGKNMVWGLERLKLIINWEAVKLLKQSCKKSAFRPSPIVTELNQLICCYVTCRKSGDKSDKNNSCTKNSTTSPSSFVHVFGKLYILMLYCMLRYCPCDL</sequence>
<proteinExistence type="predicted"/>
<gene>
    <name evidence="2" type="primary">LOC110787320</name>
</gene>
<dbReference type="Proteomes" id="UP000813463">
    <property type="component" value="Chromosome 4"/>
</dbReference>
<evidence type="ECO:0000313" key="2">
    <source>
        <dbReference type="RefSeq" id="XP_056698048.1"/>
    </source>
</evidence>
<name>A0ABM3RQZ9_SPIOL</name>
<protein>
    <submittedName>
        <fullName evidence="2">Uncharacterized protein isoform X1</fullName>
    </submittedName>
</protein>